<sequence>MLLFMVSSLVSHAVVLPNALEKRQSCNFGDAGCKASSGDNNACCCEKCDNAHNNCAWFCHCACDCYT</sequence>
<evidence type="ECO:0000313" key="2">
    <source>
        <dbReference type="Proteomes" id="UP000439903"/>
    </source>
</evidence>
<proteinExistence type="predicted"/>
<dbReference type="AlphaFoldDB" id="A0A8H4B5N8"/>
<keyword evidence="2" id="KW-1185">Reference proteome</keyword>
<dbReference type="Proteomes" id="UP000439903">
    <property type="component" value="Unassembled WGS sequence"/>
</dbReference>
<protein>
    <submittedName>
        <fullName evidence="1">Uncharacterized protein</fullName>
    </submittedName>
</protein>
<accession>A0A8H4B5N8</accession>
<comment type="caution">
    <text evidence="1">The sequence shown here is derived from an EMBL/GenBank/DDBJ whole genome shotgun (WGS) entry which is preliminary data.</text>
</comment>
<reference evidence="1 2" key="1">
    <citation type="journal article" date="2019" name="Environ. Microbiol.">
        <title>At the nexus of three kingdoms: the genome of the mycorrhizal fungus Gigaspora margarita provides insights into plant, endobacterial and fungal interactions.</title>
        <authorList>
            <person name="Venice F."/>
            <person name="Ghignone S."/>
            <person name="Salvioli di Fossalunga A."/>
            <person name="Amselem J."/>
            <person name="Novero M."/>
            <person name="Xianan X."/>
            <person name="Sedzielewska Toro K."/>
            <person name="Morin E."/>
            <person name="Lipzen A."/>
            <person name="Grigoriev I.V."/>
            <person name="Henrissat B."/>
            <person name="Martin F.M."/>
            <person name="Bonfante P."/>
        </authorList>
    </citation>
    <scope>NUCLEOTIDE SEQUENCE [LARGE SCALE GENOMIC DNA]</scope>
    <source>
        <strain evidence="1 2">BEG34</strain>
    </source>
</reference>
<gene>
    <name evidence="1" type="ORF">F8M41_017419</name>
</gene>
<evidence type="ECO:0000313" key="1">
    <source>
        <dbReference type="EMBL" id="KAF0561859.1"/>
    </source>
</evidence>
<organism evidence="1 2">
    <name type="scientific">Gigaspora margarita</name>
    <dbReference type="NCBI Taxonomy" id="4874"/>
    <lineage>
        <taxon>Eukaryota</taxon>
        <taxon>Fungi</taxon>
        <taxon>Fungi incertae sedis</taxon>
        <taxon>Mucoromycota</taxon>
        <taxon>Glomeromycotina</taxon>
        <taxon>Glomeromycetes</taxon>
        <taxon>Diversisporales</taxon>
        <taxon>Gigasporaceae</taxon>
        <taxon>Gigaspora</taxon>
    </lineage>
</organism>
<dbReference type="EMBL" id="WTPW01000005">
    <property type="protein sequence ID" value="KAF0561859.1"/>
    <property type="molecule type" value="Genomic_DNA"/>
</dbReference>
<name>A0A8H4B5N8_GIGMA</name>